<protein>
    <submittedName>
        <fullName evidence="3">VanZ family protein</fullName>
    </submittedName>
</protein>
<reference evidence="3 4" key="1">
    <citation type="submission" date="2018-09" db="EMBL/GenBank/DDBJ databases">
        <title>Phylogeny of the Shewanellaceae, and recommendation for two new genera, Pseudoshewanella and Parashewanella.</title>
        <authorList>
            <person name="Wang G."/>
        </authorList>
    </citation>
    <scope>NUCLEOTIDE SEQUENCE [LARGE SCALE GENOMIC DNA]</scope>
    <source>
        <strain evidence="3 4">KCTC 22492</strain>
    </source>
</reference>
<feature type="transmembrane region" description="Helical" evidence="1">
    <location>
        <begin position="60"/>
        <end position="81"/>
    </location>
</feature>
<gene>
    <name evidence="3" type="ORF">D5R81_08885</name>
</gene>
<dbReference type="Proteomes" id="UP000273022">
    <property type="component" value="Unassembled WGS sequence"/>
</dbReference>
<comment type="caution">
    <text evidence="3">The sequence shown here is derived from an EMBL/GenBank/DDBJ whole genome shotgun (WGS) entry which is preliminary data.</text>
</comment>
<keyword evidence="4" id="KW-1185">Reference proteome</keyword>
<dbReference type="PANTHER" id="PTHR28008">
    <property type="entry name" value="DOMAIN PROTEIN, PUTATIVE (AFU_ORTHOLOGUE AFUA_3G10980)-RELATED"/>
    <property type="match status" value="1"/>
</dbReference>
<keyword evidence="1" id="KW-1133">Transmembrane helix</keyword>
<dbReference type="AlphaFoldDB" id="A0A3A6UHI6"/>
<proteinExistence type="predicted"/>
<feature type="transmembrane region" description="Helical" evidence="1">
    <location>
        <begin position="6"/>
        <end position="24"/>
    </location>
</feature>
<evidence type="ECO:0000313" key="4">
    <source>
        <dbReference type="Proteomes" id="UP000273022"/>
    </source>
</evidence>
<sequence length="120" mass="13857">MKNRHLMFQVLLILTLIVISYLIFSRPSYSQSIPHVDKIGHFGSFFVLAWLTHQAFKPKLSHLTVGLTLYAGLIEIVQSYLPYRSASWGDVLADLLGIAFFYLTLFCYREINTQMKNARK</sequence>
<evidence type="ECO:0000259" key="2">
    <source>
        <dbReference type="Pfam" id="PF04892"/>
    </source>
</evidence>
<dbReference type="EMBL" id="QYYH01000045">
    <property type="protein sequence ID" value="RJY16898.1"/>
    <property type="molecule type" value="Genomic_DNA"/>
</dbReference>
<dbReference type="OrthoDB" id="8564037at2"/>
<feature type="transmembrane region" description="Helical" evidence="1">
    <location>
        <begin position="87"/>
        <end position="108"/>
    </location>
</feature>
<dbReference type="Pfam" id="PF04892">
    <property type="entry name" value="VanZ"/>
    <property type="match status" value="1"/>
</dbReference>
<dbReference type="InterPro" id="IPR006976">
    <property type="entry name" value="VanZ-like"/>
</dbReference>
<keyword evidence="1" id="KW-0812">Transmembrane</keyword>
<dbReference type="PANTHER" id="PTHR28008:SF1">
    <property type="entry name" value="DOMAIN PROTEIN, PUTATIVE (AFU_ORTHOLOGUE AFUA_3G10980)-RELATED"/>
    <property type="match status" value="1"/>
</dbReference>
<name>A0A3A6UHI6_9GAMM</name>
<evidence type="ECO:0000313" key="3">
    <source>
        <dbReference type="EMBL" id="RJY16898.1"/>
    </source>
</evidence>
<organism evidence="3 4">
    <name type="scientific">Parashewanella spongiae</name>
    <dbReference type="NCBI Taxonomy" id="342950"/>
    <lineage>
        <taxon>Bacteria</taxon>
        <taxon>Pseudomonadati</taxon>
        <taxon>Pseudomonadota</taxon>
        <taxon>Gammaproteobacteria</taxon>
        <taxon>Alteromonadales</taxon>
        <taxon>Shewanellaceae</taxon>
        <taxon>Parashewanella</taxon>
    </lineage>
</organism>
<evidence type="ECO:0000256" key="1">
    <source>
        <dbReference type="SAM" id="Phobius"/>
    </source>
</evidence>
<dbReference type="NCBIfam" id="NF037970">
    <property type="entry name" value="vanZ_1"/>
    <property type="match status" value="1"/>
</dbReference>
<keyword evidence="1" id="KW-0472">Membrane</keyword>
<accession>A0A3A6UHI6</accession>
<feature type="domain" description="VanZ-like" evidence="2">
    <location>
        <begin position="32"/>
        <end position="105"/>
    </location>
</feature>
<dbReference type="RefSeq" id="WP_121853299.1">
    <property type="nucleotide sequence ID" value="NZ_CP037952.1"/>
</dbReference>